<reference evidence="2 3" key="1">
    <citation type="submission" date="2018-11" db="EMBL/GenBank/DDBJ databases">
        <authorList>
            <person name="Wuyts S."/>
        </authorList>
    </citation>
    <scope>NUCLEOTIDE SEQUENCE [LARGE SCALE GENOMIC DNA]</scope>
    <source>
        <strain evidence="2">Lactobacillus mudanjiangensis AMBF249</strain>
    </source>
</reference>
<keyword evidence="1" id="KW-0472">Membrane</keyword>
<keyword evidence="1" id="KW-0812">Transmembrane</keyword>
<keyword evidence="1" id="KW-1133">Transmembrane helix</keyword>
<evidence type="ECO:0000256" key="1">
    <source>
        <dbReference type="SAM" id="Phobius"/>
    </source>
</evidence>
<proteinExistence type="predicted"/>
<dbReference type="EMBL" id="UYIG01000123">
    <property type="protein sequence ID" value="VDG28726.1"/>
    <property type="molecule type" value="Genomic_DNA"/>
</dbReference>
<accession>A0A660E6N3</accession>
<evidence type="ECO:0000313" key="2">
    <source>
        <dbReference type="EMBL" id="VDG28726.1"/>
    </source>
</evidence>
<dbReference type="AlphaFoldDB" id="A0A660E6N3"/>
<dbReference type="Proteomes" id="UP000289996">
    <property type="component" value="Unassembled WGS sequence"/>
</dbReference>
<protein>
    <submittedName>
        <fullName evidence="2">Uncharacterized protein</fullName>
    </submittedName>
</protein>
<name>A0A660E6N3_9LACO</name>
<organism evidence="2 3">
    <name type="scientific">Lactiplantibacillus mudanjiangensis</name>
    <dbReference type="NCBI Taxonomy" id="1296538"/>
    <lineage>
        <taxon>Bacteria</taxon>
        <taxon>Bacillati</taxon>
        <taxon>Bacillota</taxon>
        <taxon>Bacilli</taxon>
        <taxon>Lactobacillales</taxon>
        <taxon>Lactobacillaceae</taxon>
        <taxon>Lactiplantibacillus</taxon>
    </lineage>
</organism>
<dbReference type="RefSeq" id="WP_263854344.1">
    <property type="nucleotide sequence ID" value="NZ_BJDY01000002.1"/>
</dbReference>
<gene>
    <name evidence="2" type="ORF">MUDAN_MDHGFNIF_03133</name>
</gene>
<feature type="transmembrane region" description="Helical" evidence="1">
    <location>
        <begin position="6"/>
        <end position="36"/>
    </location>
</feature>
<evidence type="ECO:0000313" key="3">
    <source>
        <dbReference type="Proteomes" id="UP000289996"/>
    </source>
</evidence>
<keyword evidence="3" id="KW-1185">Reference proteome</keyword>
<sequence>MSLTALVQLIFTSLVVAWVIRVIFIVIVLSIAYHYFRQYRQSKD</sequence>